<dbReference type="EMBL" id="PUBV01000012">
    <property type="protein sequence ID" value="PWB07472.1"/>
    <property type="molecule type" value="Genomic_DNA"/>
</dbReference>
<feature type="region of interest" description="Disordered" evidence="1">
    <location>
        <begin position="61"/>
        <end position="196"/>
    </location>
</feature>
<evidence type="ECO:0000313" key="3">
    <source>
        <dbReference type="EMBL" id="PWB07472.1"/>
    </source>
</evidence>
<gene>
    <name evidence="3" type="ORF">C5O25_07110</name>
</gene>
<organism evidence="3 4">
    <name type="scientific">Paramuribaculum intestinale</name>
    <dbReference type="NCBI Taxonomy" id="2094151"/>
    <lineage>
        <taxon>Bacteria</taxon>
        <taxon>Pseudomonadati</taxon>
        <taxon>Bacteroidota</taxon>
        <taxon>Bacteroidia</taxon>
        <taxon>Bacteroidales</taxon>
        <taxon>Muribaculaceae</taxon>
        <taxon>Paramuribaculum</taxon>
    </lineage>
</organism>
<keyword evidence="2" id="KW-0472">Membrane</keyword>
<dbReference type="Proteomes" id="UP000244925">
    <property type="component" value="Unassembled WGS sequence"/>
</dbReference>
<dbReference type="RefSeq" id="WP_107036051.1">
    <property type="nucleotide sequence ID" value="NZ_CAOMZA010000025.1"/>
</dbReference>
<evidence type="ECO:0008006" key="5">
    <source>
        <dbReference type="Google" id="ProtNLM"/>
    </source>
</evidence>
<feature type="transmembrane region" description="Helical" evidence="2">
    <location>
        <begin position="12"/>
        <end position="30"/>
    </location>
</feature>
<name>A0A2V1IUH3_9BACT</name>
<keyword evidence="2" id="KW-1133">Transmembrane helix</keyword>
<comment type="caution">
    <text evidence="3">The sequence shown here is derived from an EMBL/GenBank/DDBJ whole genome shotgun (WGS) entry which is preliminary data.</text>
</comment>
<dbReference type="GeneID" id="93424656"/>
<sequence>MNRDDRRRRIEALTATLITVGLILLALLTARLRYNGDEPRVWPPVDSAELLLAGEYVMAGDIPQPELNDPRPAPEAAEQPAPEADDLTDTGTPAPETAPVVSSEQESPMKTKRKPKPEKTGPTQAELEEQERERKQKEAADRINSRVSFGGTKPGSTQAKGSTGSPDGNASSGALSGTPGTNLKGRTLSSWEKPAGTQTGTITITVRVNRQGHVIAASYATGTGPVASQPAARRSCEQAAMRSRFSVDLDAAVEQTGTITYRFE</sequence>
<evidence type="ECO:0000256" key="2">
    <source>
        <dbReference type="SAM" id="Phobius"/>
    </source>
</evidence>
<keyword evidence="4" id="KW-1185">Reference proteome</keyword>
<feature type="compositionally biased region" description="Polar residues" evidence="1">
    <location>
        <begin position="154"/>
        <end position="181"/>
    </location>
</feature>
<evidence type="ECO:0000256" key="1">
    <source>
        <dbReference type="SAM" id="MobiDB-lite"/>
    </source>
</evidence>
<reference evidence="4" key="1">
    <citation type="submission" date="2018-02" db="EMBL/GenBank/DDBJ databases">
        <authorList>
            <person name="Clavel T."/>
            <person name="Strowig T."/>
        </authorList>
    </citation>
    <scope>NUCLEOTIDE SEQUENCE [LARGE SCALE GENOMIC DNA]</scope>
    <source>
        <strain evidence="4">DSM 100764</strain>
    </source>
</reference>
<dbReference type="AlphaFoldDB" id="A0A2V1IUH3"/>
<evidence type="ECO:0000313" key="4">
    <source>
        <dbReference type="Proteomes" id="UP000244925"/>
    </source>
</evidence>
<accession>A0A2V1IUH3</accession>
<protein>
    <recommendedName>
        <fullName evidence="5">Energy transducer TonB</fullName>
    </recommendedName>
</protein>
<feature type="compositionally biased region" description="Basic and acidic residues" evidence="1">
    <location>
        <begin position="131"/>
        <end position="144"/>
    </location>
</feature>
<keyword evidence="2" id="KW-0812">Transmembrane</keyword>
<proteinExistence type="predicted"/>